<dbReference type="InterPro" id="IPR019734">
    <property type="entry name" value="TPR_rpt"/>
</dbReference>
<gene>
    <name evidence="3" type="ORF">DVH29_03565</name>
</gene>
<sequence length="258" mass="27470">MTPSSLMRTTRMVLLAGVAALVLAGCATNRTAAFNADYSNLSGPQIQASVADLAQRYAANPRDKSLGIHYAAALRAAQQNDQAVIVLENLMGTYGGDADVGLAYGKALSAAGRFEQALRVVDNATNPVAPDWEALSVRGAILDQMGQHEQARQSYRQALLLAPQASQLHANLGLSYAMTGELQAAEAHLRQAMSLPGANARTSQNLALVLGLQGRFAEARLLYAAVLPAEAVEPTMDYIRALLTQQNRWQQIEGDTPA</sequence>
<dbReference type="Proteomes" id="UP000253759">
    <property type="component" value="Unassembled WGS sequence"/>
</dbReference>
<dbReference type="PIRSF" id="PIRSF035836">
    <property type="entry name" value="UCP035836"/>
    <property type="match status" value="1"/>
</dbReference>
<feature type="repeat" description="TPR" evidence="1">
    <location>
        <begin position="132"/>
        <end position="165"/>
    </location>
</feature>
<comment type="caution">
    <text evidence="3">The sequence shown here is derived from an EMBL/GenBank/DDBJ whole genome shotgun (WGS) entry which is preliminary data.</text>
</comment>
<keyword evidence="4" id="KW-1185">Reference proteome</keyword>
<dbReference type="Gene3D" id="1.25.40.10">
    <property type="entry name" value="Tetratricopeptide repeat domain"/>
    <property type="match status" value="2"/>
</dbReference>
<dbReference type="InterPro" id="IPR011990">
    <property type="entry name" value="TPR-like_helical_dom_sf"/>
</dbReference>
<accession>A0A369WD43</accession>
<dbReference type="SUPFAM" id="SSF48452">
    <property type="entry name" value="TPR-like"/>
    <property type="match status" value="2"/>
</dbReference>
<protein>
    <submittedName>
        <fullName evidence="3">Tetratricopeptide repeat protein</fullName>
    </submittedName>
</protein>
<organism evidence="3 4">
    <name type="scientific">Pelagibacterium lacus</name>
    <dbReference type="NCBI Taxonomy" id="2282655"/>
    <lineage>
        <taxon>Bacteria</taxon>
        <taxon>Pseudomonadati</taxon>
        <taxon>Pseudomonadota</taxon>
        <taxon>Alphaproteobacteria</taxon>
        <taxon>Hyphomicrobiales</taxon>
        <taxon>Devosiaceae</taxon>
        <taxon>Pelagibacterium</taxon>
    </lineage>
</organism>
<feature type="signal peptide" evidence="2">
    <location>
        <begin position="1"/>
        <end position="32"/>
    </location>
</feature>
<dbReference type="AlphaFoldDB" id="A0A369WD43"/>
<name>A0A369WD43_9HYPH</name>
<keyword evidence="2" id="KW-0732">Signal</keyword>
<feature type="chain" id="PRO_5017060483" evidence="2">
    <location>
        <begin position="33"/>
        <end position="258"/>
    </location>
</feature>
<dbReference type="Pfam" id="PF07721">
    <property type="entry name" value="TPR_4"/>
    <property type="match status" value="2"/>
</dbReference>
<dbReference type="Pfam" id="PF13414">
    <property type="entry name" value="TPR_11"/>
    <property type="match status" value="1"/>
</dbReference>
<dbReference type="EMBL" id="QQNH01000003">
    <property type="protein sequence ID" value="RDE10021.1"/>
    <property type="molecule type" value="Genomic_DNA"/>
</dbReference>
<evidence type="ECO:0000313" key="4">
    <source>
        <dbReference type="Proteomes" id="UP000253759"/>
    </source>
</evidence>
<dbReference type="InterPro" id="IPR011717">
    <property type="entry name" value="TPR-4"/>
</dbReference>
<dbReference type="PANTHER" id="PTHR12558:SF33">
    <property type="entry name" value="BLL7664 PROTEIN"/>
    <property type="match status" value="1"/>
</dbReference>
<dbReference type="PANTHER" id="PTHR12558">
    <property type="entry name" value="CELL DIVISION CYCLE 16,23,27"/>
    <property type="match status" value="1"/>
</dbReference>
<reference evidence="4" key="1">
    <citation type="submission" date="2018-07" db="EMBL/GenBank/DDBJ databases">
        <authorList>
            <person name="Liu B.-T."/>
            <person name="Du Z."/>
        </authorList>
    </citation>
    <scope>NUCLEOTIDE SEQUENCE [LARGE SCALE GENOMIC DNA]</scope>
    <source>
        <strain evidence="4">XYN52</strain>
    </source>
</reference>
<dbReference type="SMART" id="SM00028">
    <property type="entry name" value="TPR"/>
    <property type="match status" value="3"/>
</dbReference>
<evidence type="ECO:0000313" key="3">
    <source>
        <dbReference type="EMBL" id="RDE10021.1"/>
    </source>
</evidence>
<evidence type="ECO:0000256" key="1">
    <source>
        <dbReference type="PROSITE-ProRule" id="PRU00339"/>
    </source>
</evidence>
<dbReference type="InterPro" id="IPR014596">
    <property type="entry name" value="UCP035836"/>
</dbReference>
<keyword evidence="1" id="KW-0802">TPR repeat</keyword>
<dbReference type="PROSITE" id="PS50005">
    <property type="entry name" value="TPR"/>
    <property type="match status" value="1"/>
</dbReference>
<dbReference type="GO" id="GO:0042802">
    <property type="term" value="F:identical protein binding"/>
    <property type="evidence" value="ECO:0007669"/>
    <property type="project" value="InterPro"/>
</dbReference>
<proteinExistence type="predicted"/>
<evidence type="ECO:0000256" key="2">
    <source>
        <dbReference type="SAM" id="SignalP"/>
    </source>
</evidence>